<dbReference type="CDD" id="cd03301">
    <property type="entry name" value="ABC_MalK_N"/>
    <property type="match status" value="1"/>
</dbReference>
<keyword evidence="3 5" id="KW-0067">ATP-binding</keyword>
<dbReference type="Gene3D" id="3.40.50.300">
    <property type="entry name" value="P-loop containing nucleotide triphosphate hydrolases"/>
    <property type="match status" value="1"/>
</dbReference>
<proteinExistence type="predicted"/>
<keyword evidence="6" id="KW-1185">Reference proteome</keyword>
<dbReference type="SUPFAM" id="SSF50331">
    <property type="entry name" value="MOP-like"/>
    <property type="match status" value="1"/>
</dbReference>
<dbReference type="GO" id="GO:0055052">
    <property type="term" value="C:ATP-binding cassette (ABC) transporter complex, substrate-binding subunit-containing"/>
    <property type="evidence" value="ECO:0007669"/>
    <property type="project" value="TreeGrafter"/>
</dbReference>
<dbReference type="PROSITE" id="PS00211">
    <property type="entry name" value="ABC_TRANSPORTER_1"/>
    <property type="match status" value="1"/>
</dbReference>
<accession>A0A540VKY3</accession>
<evidence type="ECO:0000256" key="3">
    <source>
        <dbReference type="ARBA" id="ARBA00022840"/>
    </source>
</evidence>
<dbReference type="InterPro" id="IPR003593">
    <property type="entry name" value="AAA+_ATPase"/>
</dbReference>
<name>A0A540VKY3_9CHLR</name>
<dbReference type="FunFam" id="3.40.50.300:FF:000042">
    <property type="entry name" value="Maltose/maltodextrin ABC transporter, ATP-binding protein"/>
    <property type="match status" value="1"/>
</dbReference>
<dbReference type="Pfam" id="PF17912">
    <property type="entry name" value="OB_MalK"/>
    <property type="match status" value="1"/>
</dbReference>
<dbReference type="InterPro" id="IPR008995">
    <property type="entry name" value="Mo/tungstate-bd_C_term_dom"/>
</dbReference>
<evidence type="ECO:0000256" key="1">
    <source>
        <dbReference type="ARBA" id="ARBA00022448"/>
    </source>
</evidence>
<dbReference type="GO" id="GO:0016887">
    <property type="term" value="F:ATP hydrolysis activity"/>
    <property type="evidence" value="ECO:0007669"/>
    <property type="project" value="InterPro"/>
</dbReference>
<keyword evidence="1" id="KW-0813">Transport</keyword>
<dbReference type="Gene3D" id="2.40.50.140">
    <property type="entry name" value="Nucleic acid-binding proteins"/>
    <property type="match status" value="1"/>
</dbReference>
<dbReference type="PANTHER" id="PTHR43875">
    <property type="entry name" value="MALTODEXTRIN IMPORT ATP-BINDING PROTEIN MSMX"/>
    <property type="match status" value="1"/>
</dbReference>
<reference evidence="5 6" key="1">
    <citation type="submission" date="2019-06" db="EMBL/GenBank/DDBJ databases">
        <title>Genome sequence of Litorilinea aerophila BAA-2444.</title>
        <authorList>
            <person name="Maclea K.S."/>
            <person name="Maurais E.G."/>
            <person name="Iannazzi L.C."/>
        </authorList>
    </citation>
    <scope>NUCLEOTIDE SEQUENCE [LARGE SCALE GENOMIC DNA]</scope>
    <source>
        <strain evidence="5 6">ATCC BAA-2444</strain>
    </source>
</reference>
<organism evidence="5 6">
    <name type="scientific">Litorilinea aerophila</name>
    <dbReference type="NCBI Taxonomy" id="1204385"/>
    <lineage>
        <taxon>Bacteria</taxon>
        <taxon>Bacillati</taxon>
        <taxon>Chloroflexota</taxon>
        <taxon>Caldilineae</taxon>
        <taxon>Caldilineales</taxon>
        <taxon>Caldilineaceae</taxon>
        <taxon>Litorilinea</taxon>
    </lineage>
</organism>
<dbReference type="GO" id="GO:0005524">
    <property type="term" value="F:ATP binding"/>
    <property type="evidence" value="ECO:0007669"/>
    <property type="project" value="UniProtKB-KW"/>
</dbReference>
<dbReference type="Gene3D" id="2.40.50.100">
    <property type="match status" value="1"/>
</dbReference>
<dbReference type="PROSITE" id="PS50893">
    <property type="entry name" value="ABC_TRANSPORTER_2"/>
    <property type="match status" value="1"/>
</dbReference>
<feature type="domain" description="ABC transporter" evidence="4">
    <location>
        <begin position="4"/>
        <end position="234"/>
    </location>
</feature>
<evidence type="ECO:0000259" key="4">
    <source>
        <dbReference type="PROSITE" id="PS50893"/>
    </source>
</evidence>
<dbReference type="InterPro" id="IPR047641">
    <property type="entry name" value="ABC_transpr_MalK/UgpC-like"/>
</dbReference>
<evidence type="ECO:0000313" key="6">
    <source>
        <dbReference type="Proteomes" id="UP000317371"/>
    </source>
</evidence>
<dbReference type="GO" id="GO:0008643">
    <property type="term" value="P:carbohydrate transport"/>
    <property type="evidence" value="ECO:0007669"/>
    <property type="project" value="InterPro"/>
</dbReference>
<dbReference type="InterPro" id="IPR017871">
    <property type="entry name" value="ABC_transporter-like_CS"/>
</dbReference>
<dbReference type="PANTHER" id="PTHR43875:SF1">
    <property type="entry name" value="OSMOPROTECTIVE COMPOUNDS UPTAKE ATP-BINDING PROTEIN GGTA"/>
    <property type="match status" value="1"/>
</dbReference>
<dbReference type="InterPro" id="IPR012340">
    <property type="entry name" value="NA-bd_OB-fold"/>
</dbReference>
<dbReference type="Proteomes" id="UP000317371">
    <property type="component" value="Unassembled WGS sequence"/>
</dbReference>
<dbReference type="Pfam" id="PF00005">
    <property type="entry name" value="ABC_tran"/>
    <property type="match status" value="1"/>
</dbReference>
<evidence type="ECO:0000256" key="2">
    <source>
        <dbReference type="ARBA" id="ARBA00022741"/>
    </source>
</evidence>
<dbReference type="SUPFAM" id="SSF52540">
    <property type="entry name" value="P-loop containing nucleoside triphosphate hydrolases"/>
    <property type="match status" value="1"/>
</dbReference>
<dbReference type="InParanoid" id="A0A540VKY3"/>
<dbReference type="SMART" id="SM00382">
    <property type="entry name" value="AAA"/>
    <property type="match status" value="1"/>
</dbReference>
<dbReference type="InterPro" id="IPR040582">
    <property type="entry name" value="OB_MalK-like"/>
</dbReference>
<dbReference type="AlphaFoldDB" id="A0A540VKY3"/>
<evidence type="ECO:0000313" key="5">
    <source>
        <dbReference type="EMBL" id="TQE97429.1"/>
    </source>
</evidence>
<protein>
    <submittedName>
        <fullName evidence="5">ABC transporter ATP-binding protein</fullName>
    </submittedName>
</protein>
<keyword evidence="2" id="KW-0547">Nucleotide-binding</keyword>
<dbReference type="InterPro" id="IPR027417">
    <property type="entry name" value="P-loop_NTPase"/>
</dbReference>
<dbReference type="EMBL" id="VIGC01000003">
    <property type="protein sequence ID" value="TQE97429.1"/>
    <property type="molecule type" value="Genomic_DNA"/>
</dbReference>
<dbReference type="GO" id="GO:0140359">
    <property type="term" value="F:ABC-type transporter activity"/>
    <property type="evidence" value="ECO:0007669"/>
    <property type="project" value="InterPro"/>
</dbReference>
<sequence length="366" mass="40639">MAAIRIENVTKKFGDFVAVDNVTLTVEDQEFMVLLGPSGCGKTTLLRAVAGLGMADSGRICIGDRDVTYLPPRKRGISMVFQSYAIFPHMNVYDNIAFGLKMNKVDKAEIDRRVRQAAELLHIETMLDRYPSKMSGGQRQRVAVARAIAMKSQVLLMDEPLSNLDALLRLEMRAELKRLLSEIKATTIYVTHDQIEALSMGDRIAVMRDGKILQCDHPTVVYDRPATDFVGGFIGNPPMNFLDAQVQRRNGDVEVAIGDFKLKPHPLMQPLLRAYDGKPIVVGIRAENMETLATPAEDALKVRVLVVEPLGSQNLLTVKIGANTVKVATHPSFEVAPDQDVWLRFPAEKIRWVDRDSGKVLYPEGG</sequence>
<dbReference type="InterPro" id="IPR003439">
    <property type="entry name" value="ABC_transporter-like_ATP-bd"/>
</dbReference>
<dbReference type="OrthoDB" id="9778160at2"/>
<gene>
    <name evidence="5" type="ORF">FKZ61_03170</name>
</gene>
<comment type="caution">
    <text evidence="5">The sequence shown here is derived from an EMBL/GenBank/DDBJ whole genome shotgun (WGS) entry which is preliminary data.</text>
</comment>
<dbReference type="RefSeq" id="WP_141608622.1">
    <property type="nucleotide sequence ID" value="NZ_VIGC02000003.1"/>
</dbReference>
<dbReference type="InterPro" id="IPR015855">
    <property type="entry name" value="ABC_transpr_MalK-like"/>
</dbReference>